<feature type="compositionally biased region" description="Basic and acidic residues" evidence="2">
    <location>
        <begin position="1"/>
        <end position="13"/>
    </location>
</feature>
<evidence type="ECO:0000259" key="3">
    <source>
        <dbReference type="Pfam" id="PF13581"/>
    </source>
</evidence>
<keyword evidence="1" id="KW-0808">Transferase</keyword>
<dbReference type="Gene3D" id="3.30.565.10">
    <property type="entry name" value="Histidine kinase-like ATPase, C-terminal domain"/>
    <property type="match status" value="1"/>
</dbReference>
<dbReference type="PANTHER" id="PTHR35526:SF3">
    <property type="entry name" value="ANTI-SIGMA-F FACTOR RSBW"/>
    <property type="match status" value="1"/>
</dbReference>
<feature type="region of interest" description="Disordered" evidence="2">
    <location>
        <begin position="1"/>
        <end position="41"/>
    </location>
</feature>
<feature type="domain" description="Histidine kinase/HSP90-like ATPase" evidence="3">
    <location>
        <begin position="68"/>
        <end position="176"/>
    </location>
</feature>
<protein>
    <recommendedName>
        <fullName evidence="3">Histidine kinase/HSP90-like ATPase domain-containing protein</fullName>
    </recommendedName>
</protein>
<evidence type="ECO:0000256" key="1">
    <source>
        <dbReference type="ARBA" id="ARBA00022527"/>
    </source>
</evidence>
<dbReference type="CDD" id="cd16936">
    <property type="entry name" value="HATPase_RsbW-like"/>
    <property type="match status" value="1"/>
</dbReference>
<dbReference type="InterPro" id="IPR050267">
    <property type="entry name" value="Anti-sigma-factor_SerPK"/>
</dbReference>
<comment type="caution">
    <text evidence="4">The sequence shown here is derived from an EMBL/GenBank/DDBJ whole genome shotgun (WGS) entry which is preliminary data.</text>
</comment>
<name>A0ABN3TLC6_9ACTN</name>
<keyword evidence="5" id="KW-1185">Reference proteome</keyword>
<organism evidence="4 5">
    <name type="scientific">Streptomyces luteosporeus</name>
    <dbReference type="NCBI Taxonomy" id="173856"/>
    <lineage>
        <taxon>Bacteria</taxon>
        <taxon>Bacillati</taxon>
        <taxon>Actinomycetota</taxon>
        <taxon>Actinomycetes</taxon>
        <taxon>Kitasatosporales</taxon>
        <taxon>Streptomycetaceae</taxon>
        <taxon>Streptomyces</taxon>
    </lineage>
</organism>
<dbReference type="Proteomes" id="UP001500886">
    <property type="component" value="Unassembled WGS sequence"/>
</dbReference>
<gene>
    <name evidence="4" type="ORF">GCM10010315_00670</name>
</gene>
<reference evidence="4 5" key="1">
    <citation type="journal article" date="2019" name="Int. J. Syst. Evol. Microbiol.">
        <title>The Global Catalogue of Microorganisms (GCM) 10K type strain sequencing project: providing services to taxonomists for standard genome sequencing and annotation.</title>
        <authorList>
            <consortium name="The Broad Institute Genomics Platform"/>
            <consortium name="The Broad Institute Genome Sequencing Center for Infectious Disease"/>
            <person name="Wu L."/>
            <person name="Ma J."/>
        </authorList>
    </citation>
    <scope>NUCLEOTIDE SEQUENCE [LARGE SCALE GENOMIC DNA]</scope>
    <source>
        <strain evidence="4 5">JCM 4542</strain>
    </source>
</reference>
<proteinExistence type="predicted"/>
<dbReference type="InterPro" id="IPR003594">
    <property type="entry name" value="HATPase_dom"/>
</dbReference>
<keyword evidence="1" id="KW-0723">Serine/threonine-protein kinase</keyword>
<evidence type="ECO:0000256" key="2">
    <source>
        <dbReference type="SAM" id="MobiDB-lite"/>
    </source>
</evidence>
<accession>A0ABN3TLC6</accession>
<dbReference type="EMBL" id="BAAASL010000001">
    <property type="protein sequence ID" value="GAA2706950.1"/>
    <property type="molecule type" value="Genomic_DNA"/>
</dbReference>
<dbReference type="Pfam" id="PF13581">
    <property type="entry name" value="HATPase_c_2"/>
    <property type="match status" value="1"/>
</dbReference>
<keyword evidence="1" id="KW-0418">Kinase</keyword>
<sequence length="201" mass="21867">MEYRPSRGLRCEPGHFPSRSPAANGSAPPHRTGGNDTARRRDDDLSAKEPLMATVSPEDCWSYSLTLPHDPRSAHVARVTLRAVVQSHGLTHLADVTELVASELVANTYLHSDGPAEIRLRRVGAECVRISVWDTNPDIPEPFARPVRLGKGRVPAVDVEAAGGRGLLIVRRLAEAWGSWSAGRAFPGVPGKMLWCEVGRQ</sequence>
<dbReference type="InterPro" id="IPR036890">
    <property type="entry name" value="HATPase_C_sf"/>
</dbReference>
<dbReference type="PANTHER" id="PTHR35526">
    <property type="entry name" value="ANTI-SIGMA-F FACTOR RSBW-RELATED"/>
    <property type="match status" value="1"/>
</dbReference>
<evidence type="ECO:0000313" key="5">
    <source>
        <dbReference type="Proteomes" id="UP001500886"/>
    </source>
</evidence>
<evidence type="ECO:0000313" key="4">
    <source>
        <dbReference type="EMBL" id="GAA2706950.1"/>
    </source>
</evidence>
<dbReference type="SUPFAM" id="SSF55874">
    <property type="entry name" value="ATPase domain of HSP90 chaperone/DNA topoisomerase II/histidine kinase"/>
    <property type="match status" value="1"/>
</dbReference>